<reference evidence="1" key="1">
    <citation type="submission" date="2018-05" db="EMBL/GenBank/DDBJ databases">
        <title>Draft genome of Mucuna pruriens seed.</title>
        <authorList>
            <person name="Nnadi N.E."/>
            <person name="Vos R."/>
            <person name="Hasami M.H."/>
            <person name="Devisetty U.K."/>
            <person name="Aguiy J.C."/>
        </authorList>
    </citation>
    <scope>NUCLEOTIDE SEQUENCE [LARGE SCALE GENOMIC DNA]</scope>
    <source>
        <strain evidence="1">JCA_2017</strain>
    </source>
</reference>
<dbReference type="Gene3D" id="3.10.10.10">
    <property type="entry name" value="HIV Type 1 Reverse Transcriptase, subunit A, domain 1"/>
    <property type="match status" value="1"/>
</dbReference>
<dbReference type="AlphaFoldDB" id="A0A371ESA9"/>
<dbReference type="EMBL" id="QJKJ01012331">
    <property type="protein sequence ID" value="RDX68922.1"/>
    <property type="molecule type" value="Genomic_DNA"/>
</dbReference>
<accession>A0A371ESA9</accession>
<sequence>MTHQVALKIKEELEKQWNIGFLAVVEYPQWVANIVPIPKKYGKVRSALIIDTSIEQVQRIIFLYPTLTIMPFGLKNVGATY</sequence>
<evidence type="ECO:0000313" key="2">
    <source>
        <dbReference type="Proteomes" id="UP000257109"/>
    </source>
</evidence>
<dbReference type="SUPFAM" id="SSF56672">
    <property type="entry name" value="DNA/RNA polymerases"/>
    <property type="match status" value="1"/>
</dbReference>
<dbReference type="Proteomes" id="UP000257109">
    <property type="component" value="Unassembled WGS sequence"/>
</dbReference>
<keyword evidence="2" id="KW-1185">Reference proteome</keyword>
<feature type="non-terminal residue" evidence="1">
    <location>
        <position position="1"/>
    </location>
</feature>
<dbReference type="InterPro" id="IPR043502">
    <property type="entry name" value="DNA/RNA_pol_sf"/>
</dbReference>
<comment type="caution">
    <text evidence="1">The sequence shown here is derived from an EMBL/GenBank/DDBJ whole genome shotgun (WGS) entry which is preliminary data.</text>
</comment>
<gene>
    <name evidence="1" type="ORF">CR513_52035</name>
</gene>
<name>A0A371ESA9_MUCPR</name>
<organism evidence="1 2">
    <name type="scientific">Mucuna pruriens</name>
    <name type="common">Velvet bean</name>
    <name type="synonym">Dolichos pruriens</name>
    <dbReference type="NCBI Taxonomy" id="157652"/>
    <lineage>
        <taxon>Eukaryota</taxon>
        <taxon>Viridiplantae</taxon>
        <taxon>Streptophyta</taxon>
        <taxon>Embryophyta</taxon>
        <taxon>Tracheophyta</taxon>
        <taxon>Spermatophyta</taxon>
        <taxon>Magnoliopsida</taxon>
        <taxon>eudicotyledons</taxon>
        <taxon>Gunneridae</taxon>
        <taxon>Pentapetalae</taxon>
        <taxon>rosids</taxon>
        <taxon>fabids</taxon>
        <taxon>Fabales</taxon>
        <taxon>Fabaceae</taxon>
        <taxon>Papilionoideae</taxon>
        <taxon>50 kb inversion clade</taxon>
        <taxon>NPAAA clade</taxon>
        <taxon>indigoferoid/millettioid clade</taxon>
        <taxon>Phaseoleae</taxon>
        <taxon>Mucuna</taxon>
    </lineage>
</organism>
<evidence type="ECO:0000313" key="1">
    <source>
        <dbReference type="EMBL" id="RDX68922.1"/>
    </source>
</evidence>
<dbReference type="OrthoDB" id="1741399at2759"/>
<protein>
    <submittedName>
        <fullName evidence="1">Uncharacterized protein</fullName>
    </submittedName>
</protein>
<proteinExistence type="predicted"/>